<evidence type="ECO:0000256" key="1">
    <source>
        <dbReference type="SAM" id="Phobius"/>
    </source>
</evidence>
<organism evidence="2 3">
    <name type="scientific">Sporosarcina newyorkensis</name>
    <dbReference type="NCBI Taxonomy" id="759851"/>
    <lineage>
        <taxon>Bacteria</taxon>
        <taxon>Bacillati</taxon>
        <taxon>Bacillota</taxon>
        <taxon>Bacilli</taxon>
        <taxon>Bacillales</taxon>
        <taxon>Caryophanaceae</taxon>
        <taxon>Sporosarcina</taxon>
    </lineage>
</organism>
<protein>
    <submittedName>
        <fullName evidence="2">Uncharacterized protein</fullName>
    </submittedName>
</protein>
<keyword evidence="1" id="KW-0472">Membrane</keyword>
<keyword evidence="1" id="KW-0812">Transmembrane</keyword>
<proteinExistence type="predicted"/>
<dbReference type="EMBL" id="FUYJ01000001">
    <property type="protein sequence ID" value="SKA89798.1"/>
    <property type="molecule type" value="Genomic_DNA"/>
</dbReference>
<keyword evidence="1" id="KW-1133">Transmembrane helix</keyword>
<gene>
    <name evidence="2" type="ORF">SAMN04244570_0884</name>
</gene>
<dbReference type="Proteomes" id="UP000190042">
    <property type="component" value="Unassembled WGS sequence"/>
</dbReference>
<dbReference type="AlphaFoldDB" id="A0A1T4XKY5"/>
<feature type="transmembrane region" description="Helical" evidence="1">
    <location>
        <begin position="12"/>
        <end position="33"/>
    </location>
</feature>
<sequence>MSYNETFNRFSLYFLAMLISPILFGVLLAIYSITFLQDSWNFGPAIMVVILYSFPFFMFGALPVSLYIDFSAKIKNCSKWIKTFLYAGFGSLAGLLGSVVLYDLFPILSMLIFGMVGGVIHYFILALIKKIIK</sequence>
<accession>A0A1T4XKY5</accession>
<reference evidence="3" key="1">
    <citation type="submission" date="2017-02" db="EMBL/GenBank/DDBJ databases">
        <authorList>
            <person name="Varghese N."/>
            <person name="Submissions S."/>
        </authorList>
    </citation>
    <scope>NUCLEOTIDE SEQUENCE [LARGE SCALE GENOMIC DNA]</scope>
    <source>
        <strain evidence="3">DSM 23966</strain>
    </source>
</reference>
<feature type="transmembrane region" description="Helical" evidence="1">
    <location>
        <begin position="45"/>
        <end position="68"/>
    </location>
</feature>
<evidence type="ECO:0000313" key="2">
    <source>
        <dbReference type="EMBL" id="SKA89798.1"/>
    </source>
</evidence>
<feature type="transmembrane region" description="Helical" evidence="1">
    <location>
        <begin position="107"/>
        <end position="128"/>
    </location>
</feature>
<evidence type="ECO:0000313" key="3">
    <source>
        <dbReference type="Proteomes" id="UP000190042"/>
    </source>
</evidence>
<feature type="transmembrane region" description="Helical" evidence="1">
    <location>
        <begin position="80"/>
        <end position="101"/>
    </location>
</feature>
<keyword evidence="3" id="KW-1185">Reference proteome</keyword>
<name>A0A1T4XKY5_9BACL</name>